<evidence type="ECO:0000256" key="2">
    <source>
        <dbReference type="SAM" id="MobiDB-lite"/>
    </source>
</evidence>
<dbReference type="SUPFAM" id="SSF53955">
    <property type="entry name" value="Lysozyme-like"/>
    <property type="match status" value="1"/>
</dbReference>
<proteinExistence type="predicted"/>
<evidence type="ECO:0000313" key="6">
    <source>
        <dbReference type="Proteomes" id="UP001426770"/>
    </source>
</evidence>
<name>A0ABP9WEY6_9MICO</name>
<dbReference type="InterPro" id="IPR011098">
    <property type="entry name" value="G5_dom"/>
</dbReference>
<protein>
    <recommendedName>
        <fullName evidence="4">G5 domain-containing protein</fullName>
    </recommendedName>
</protein>
<organism evidence="5 6">
    <name type="scientific">Demequina sediminis</name>
    <dbReference type="NCBI Taxonomy" id="1930058"/>
    <lineage>
        <taxon>Bacteria</taxon>
        <taxon>Bacillati</taxon>
        <taxon>Actinomycetota</taxon>
        <taxon>Actinomycetes</taxon>
        <taxon>Micrococcales</taxon>
        <taxon>Demequinaceae</taxon>
        <taxon>Demequina</taxon>
    </lineage>
</organism>
<dbReference type="Gene3D" id="2.20.230.10">
    <property type="entry name" value="Resuscitation-promoting factor rpfb"/>
    <property type="match status" value="1"/>
</dbReference>
<dbReference type="RefSeq" id="WP_286214023.1">
    <property type="nucleotide sequence ID" value="NZ_AP027736.1"/>
</dbReference>
<feature type="region of interest" description="Disordered" evidence="2">
    <location>
        <begin position="180"/>
        <end position="204"/>
    </location>
</feature>
<dbReference type="PROSITE" id="PS51109">
    <property type="entry name" value="G5"/>
    <property type="match status" value="1"/>
</dbReference>
<comment type="caution">
    <text evidence="5">The sequence shown here is derived from an EMBL/GenBank/DDBJ whole genome shotgun (WGS) entry which is preliminary data.</text>
</comment>
<dbReference type="Pfam" id="PF01464">
    <property type="entry name" value="SLT"/>
    <property type="match status" value="1"/>
</dbReference>
<dbReference type="SMART" id="SM01208">
    <property type="entry name" value="G5"/>
    <property type="match status" value="1"/>
</dbReference>
<feature type="chain" id="PRO_5045746528" description="G5 domain-containing protein" evidence="3">
    <location>
        <begin position="23"/>
        <end position="241"/>
    </location>
</feature>
<dbReference type="EMBL" id="BAABRR010000002">
    <property type="protein sequence ID" value="GAA5518129.1"/>
    <property type="molecule type" value="Genomic_DNA"/>
</dbReference>
<gene>
    <name evidence="5" type="ORF">Lsed01_00548</name>
</gene>
<reference evidence="5 6" key="1">
    <citation type="submission" date="2024-02" db="EMBL/GenBank/DDBJ databases">
        <title>Lysinimicrobium sediminis NBRC 112286.</title>
        <authorList>
            <person name="Ichikawa N."/>
            <person name="Katano-Makiyama Y."/>
            <person name="Hidaka K."/>
        </authorList>
    </citation>
    <scope>NUCLEOTIDE SEQUENCE [LARGE SCALE GENOMIC DNA]</scope>
    <source>
        <strain evidence="5 6">NBRC 112286</strain>
    </source>
</reference>
<evidence type="ECO:0000256" key="3">
    <source>
        <dbReference type="SAM" id="SignalP"/>
    </source>
</evidence>
<dbReference type="Pfam" id="PF07501">
    <property type="entry name" value="G5"/>
    <property type="match status" value="1"/>
</dbReference>
<feature type="domain" description="G5" evidence="4">
    <location>
        <begin position="49"/>
        <end position="129"/>
    </location>
</feature>
<keyword evidence="6" id="KW-1185">Reference proteome</keyword>
<evidence type="ECO:0000256" key="1">
    <source>
        <dbReference type="ARBA" id="ARBA00022729"/>
    </source>
</evidence>
<evidence type="ECO:0000313" key="5">
    <source>
        <dbReference type="EMBL" id="GAA5518129.1"/>
    </source>
</evidence>
<evidence type="ECO:0000259" key="4">
    <source>
        <dbReference type="PROSITE" id="PS51109"/>
    </source>
</evidence>
<keyword evidence="1 3" id="KW-0732">Signal</keyword>
<dbReference type="InterPro" id="IPR023346">
    <property type="entry name" value="Lysozyme-like_dom_sf"/>
</dbReference>
<accession>A0ABP9WEY6</accession>
<dbReference type="Proteomes" id="UP001426770">
    <property type="component" value="Unassembled WGS sequence"/>
</dbReference>
<dbReference type="InterPro" id="IPR008258">
    <property type="entry name" value="Transglycosylase_SLT_dom_1"/>
</dbReference>
<dbReference type="Gene3D" id="1.10.530.10">
    <property type="match status" value="1"/>
</dbReference>
<sequence>MLTQVGASVAIGSFAIGSIAAAAVPALDANRELAIQADLAALPEIATDSDAAVVTTETEEVALEPGSVKKDDPNLEKGTEQVVTEGKAGSEVVTYDVTYVGGVEVSRVESVTVTVEPPTDEVIAVGTREEPAVPATSSVSPGTARALGQQIAADMYGWSGDQWACLDALWARESGWNPNAHNPSSGAHGIPQALPGSKMASAGADWATNPSTQIRWGLGYIKGRYGTPCGAWNHSETKGWY</sequence>
<feature type="signal peptide" evidence="3">
    <location>
        <begin position="1"/>
        <end position="22"/>
    </location>
</feature>